<feature type="region of interest" description="Disordered" evidence="1">
    <location>
        <begin position="23"/>
        <end position="50"/>
    </location>
</feature>
<accession>A0A6A6WPH9</accession>
<gene>
    <name evidence="2" type="ORF">K505DRAFT_368619</name>
</gene>
<dbReference type="Proteomes" id="UP000799757">
    <property type="component" value="Unassembled WGS sequence"/>
</dbReference>
<feature type="region of interest" description="Disordered" evidence="1">
    <location>
        <begin position="253"/>
        <end position="301"/>
    </location>
</feature>
<evidence type="ECO:0000256" key="1">
    <source>
        <dbReference type="SAM" id="MobiDB-lite"/>
    </source>
</evidence>
<keyword evidence="3" id="KW-1185">Reference proteome</keyword>
<feature type="compositionally biased region" description="Low complexity" evidence="1">
    <location>
        <begin position="265"/>
        <end position="276"/>
    </location>
</feature>
<proteinExistence type="predicted"/>
<feature type="compositionally biased region" description="Basic residues" evidence="1">
    <location>
        <begin position="277"/>
        <end position="294"/>
    </location>
</feature>
<dbReference type="AlphaFoldDB" id="A0A6A6WPH9"/>
<evidence type="ECO:0000313" key="2">
    <source>
        <dbReference type="EMBL" id="KAF2785986.1"/>
    </source>
</evidence>
<feature type="compositionally biased region" description="Pro residues" evidence="1">
    <location>
        <begin position="319"/>
        <end position="329"/>
    </location>
</feature>
<reference evidence="2" key="1">
    <citation type="journal article" date="2020" name="Stud. Mycol.">
        <title>101 Dothideomycetes genomes: a test case for predicting lifestyles and emergence of pathogens.</title>
        <authorList>
            <person name="Haridas S."/>
            <person name="Albert R."/>
            <person name="Binder M."/>
            <person name="Bloem J."/>
            <person name="Labutti K."/>
            <person name="Salamov A."/>
            <person name="Andreopoulos B."/>
            <person name="Baker S."/>
            <person name="Barry K."/>
            <person name="Bills G."/>
            <person name="Bluhm B."/>
            <person name="Cannon C."/>
            <person name="Castanera R."/>
            <person name="Culley D."/>
            <person name="Daum C."/>
            <person name="Ezra D."/>
            <person name="Gonzalez J."/>
            <person name="Henrissat B."/>
            <person name="Kuo A."/>
            <person name="Liang C."/>
            <person name="Lipzen A."/>
            <person name="Lutzoni F."/>
            <person name="Magnuson J."/>
            <person name="Mondo S."/>
            <person name="Nolan M."/>
            <person name="Ohm R."/>
            <person name="Pangilinan J."/>
            <person name="Park H.-J."/>
            <person name="Ramirez L."/>
            <person name="Alfaro M."/>
            <person name="Sun H."/>
            <person name="Tritt A."/>
            <person name="Yoshinaga Y."/>
            <person name="Zwiers L.-H."/>
            <person name="Turgeon B."/>
            <person name="Goodwin S."/>
            <person name="Spatafora J."/>
            <person name="Crous P."/>
            <person name="Grigoriev I."/>
        </authorList>
    </citation>
    <scope>NUCLEOTIDE SEQUENCE</scope>
    <source>
        <strain evidence="2">CBS 109.77</strain>
    </source>
</reference>
<feature type="region of interest" description="Disordered" evidence="1">
    <location>
        <begin position="315"/>
        <end position="346"/>
    </location>
</feature>
<evidence type="ECO:0000313" key="3">
    <source>
        <dbReference type="Proteomes" id="UP000799757"/>
    </source>
</evidence>
<protein>
    <submittedName>
        <fullName evidence="2">Uncharacterized protein</fullName>
    </submittedName>
</protein>
<feature type="region of interest" description="Disordered" evidence="1">
    <location>
        <begin position="149"/>
        <end position="185"/>
    </location>
</feature>
<name>A0A6A6WPH9_9PLEO</name>
<dbReference type="EMBL" id="MU002586">
    <property type="protein sequence ID" value="KAF2785986.1"/>
    <property type="molecule type" value="Genomic_DNA"/>
</dbReference>
<organism evidence="2 3">
    <name type="scientific">Melanomma pulvis-pyrius CBS 109.77</name>
    <dbReference type="NCBI Taxonomy" id="1314802"/>
    <lineage>
        <taxon>Eukaryota</taxon>
        <taxon>Fungi</taxon>
        <taxon>Dikarya</taxon>
        <taxon>Ascomycota</taxon>
        <taxon>Pezizomycotina</taxon>
        <taxon>Dothideomycetes</taxon>
        <taxon>Pleosporomycetidae</taxon>
        <taxon>Pleosporales</taxon>
        <taxon>Melanommataceae</taxon>
        <taxon>Melanomma</taxon>
    </lineage>
</organism>
<sequence>MRVEDAVASPPAKTWNAIRCDCASPAPEQDGRAASAPPQTRGAEGGVGLGANAAHVTNGVRAVQRGKGRAQGPFAGGLGNIAKGVYRCEWHRGQIAHEGPNSPTRPRVRREIERRTGGKDVTGTWRRRWNCKSVETASARPGLRLASASAAYEEAQDHPRDQPRLPARSSQRAAQGQCHDPSVGVAIPGPLRNWAQGSQLRAAISLAGARKANKSSSLPAFSSPPMPALFVAHRAASLSSPPRPPLRRRQLPQLQRCEPRGESWTASTAPSTTARTRLLRPPRSHPSRPPRRRRLLPDGCTTSAPQLARWLPWTLLSPTPAPAPAPTTPGTPIINRPPRASRMLAR</sequence>